<organism evidence="2 3">
    <name type="scientific">Mytilus galloprovincialis</name>
    <name type="common">Mediterranean mussel</name>
    <dbReference type="NCBI Taxonomy" id="29158"/>
    <lineage>
        <taxon>Eukaryota</taxon>
        <taxon>Metazoa</taxon>
        <taxon>Spiralia</taxon>
        <taxon>Lophotrochozoa</taxon>
        <taxon>Mollusca</taxon>
        <taxon>Bivalvia</taxon>
        <taxon>Autobranchia</taxon>
        <taxon>Pteriomorphia</taxon>
        <taxon>Mytilida</taxon>
        <taxon>Mytiloidea</taxon>
        <taxon>Mytilidae</taxon>
        <taxon>Mytilinae</taxon>
        <taxon>Mytilus</taxon>
    </lineage>
</organism>
<sequence>MSFTIYSLNLKTNSEFLIGDIHCYSVGNTSTGPGEITKQIIRGGKIWFLYSNGTVEECYDSEEEEITEARRLFNIKDRPILGRNQFQGRGSTFSVVEIPFNSPVKCRGFSLQERNQGTEFESEESDFISVSENQDEHDSGNWELSSCDDDDDDDDDDYSKQHQYDSDDLY</sequence>
<dbReference type="EMBL" id="UYJE01003163">
    <property type="protein sequence ID" value="VDI17056.1"/>
    <property type="molecule type" value="Genomic_DNA"/>
</dbReference>
<evidence type="ECO:0000313" key="3">
    <source>
        <dbReference type="Proteomes" id="UP000596742"/>
    </source>
</evidence>
<keyword evidence="3" id="KW-1185">Reference proteome</keyword>
<feature type="region of interest" description="Disordered" evidence="1">
    <location>
        <begin position="115"/>
        <end position="170"/>
    </location>
</feature>
<protein>
    <submittedName>
        <fullName evidence="2">Uncharacterized protein</fullName>
    </submittedName>
</protein>
<proteinExistence type="predicted"/>
<reference evidence="2" key="1">
    <citation type="submission" date="2018-11" db="EMBL/GenBank/DDBJ databases">
        <authorList>
            <person name="Alioto T."/>
            <person name="Alioto T."/>
        </authorList>
    </citation>
    <scope>NUCLEOTIDE SEQUENCE</scope>
</reference>
<dbReference type="AlphaFoldDB" id="A0A8B6DCZ2"/>
<evidence type="ECO:0000313" key="2">
    <source>
        <dbReference type="EMBL" id="VDI17056.1"/>
    </source>
</evidence>
<dbReference type="Proteomes" id="UP000596742">
    <property type="component" value="Unassembled WGS sequence"/>
</dbReference>
<comment type="caution">
    <text evidence="2">The sequence shown here is derived from an EMBL/GenBank/DDBJ whole genome shotgun (WGS) entry which is preliminary data.</text>
</comment>
<feature type="compositionally biased region" description="Basic and acidic residues" evidence="1">
    <location>
        <begin position="158"/>
        <end position="170"/>
    </location>
</feature>
<feature type="compositionally biased region" description="Acidic residues" evidence="1">
    <location>
        <begin position="146"/>
        <end position="157"/>
    </location>
</feature>
<name>A0A8B6DCZ2_MYTGA</name>
<accession>A0A8B6DCZ2</accession>
<evidence type="ECO:0000256" key="1">
    <source>
        <dbReference type="SAM" id="MobiDB-lite"/>
    </source>
</evidence>
<gene>
    <name evidence="2" type="ORF">MGAL_10B076198</name>
</gene>